<organism evidence="3 5">
    <name type="scientific">Enterococcus faecalis</name>
    <name type="common">Streptococcus faecalis</name>
    <dbReference type="NCBI Taxonomy" id="1351"/>
    <lineage>
        <taxon>Bacteria</taxon>
        <taxon>Bacillati</taxon>
        <taxon>Bacillota</taxon>
        <taxon>Bacilli</taxon>
        <taxon>Lactobacillales</taxon>
        <taxon>Enterococcaceae</taxon>
        <taxon>Enterococcus</taxon>
    </lineage>
</organism>
<protein>
    <submittedName>
        <fullName evidence="3">Uncharacterized protein</fullName>
    </submittedName>
</protein>
<sequence length="155" mass="19305">MEMMDDKKFYRQMERLKQETFWEYLSHSYRFFAFIPLLCFLDFLIYPHFSWWFILKLFLLLLSLFIYVYWTYVFYRRIARKRMISLLFLRLFFMYAVCNSGFMMIVITNFYRICEEKVALLYHFIGAVVFGMIVGIVYAGCSYERIKEYLRYNKK</sequence>
<name>A0A8B3RV64_ENTFL</name>
<dbReference type="Proteomes" id="UP000281488">
    <property type="component" value="Unassembled WGS sequence"/>
</dbReference>
<dbReference type="EMBL" id="RKMZ01000002">
    <property type="protein sequence ID" value="ROX34228.1"/>
    <property type="molecule type" value="Genomic_DNA"/>
</dbReference>
<keyword evidence="1" id="KW-0812">Transmembrane</keyword>
<keyword evidence="1" id="KW-1133">Transmembrane helix</keyword>
<feature type="transmembrane region" description="Helical" evidence="1">
    <location>
        <begin position="120"/>
        <end position="141"/>
    </location>
</feature>
<dbReference type="Proteomes" id="UP000292223">
    <property type="component" value="Unassembled WGS sequence"/>
</dbReference>
<feature type="transmembrane region" description="Helical" evidence="1">
    <location>
        <begin position="21"/>
        <end position="45"/>
    </location>
</feature>
<reference evidence="3 5" key="2">
    <citation type="submission" date="2019-02" db="EMBL/GenBank/DDBJ databases">
        <title>From farm to fork: dissemination of Tn554::fexA-optrA in linezolid-resistant Enterococcus faecalis clones from chicken feces and meat in Tunisia.</title>
        <authorList>
            <person name="Tedim A.P."/>
            <person name="Elghaieb H."/>
            <person name="Abbassi M.S."/>
            <person name="Novais C."/>
            <person name="Hassen A."/>
            <person name="Peixe L."/>
            <person name="Freitas A.R."/>
        </authorList>
    </citation>
    <scope>NUCLEOTIDE SEQUENCE [LARGE SCALE GENOMIC DNA]</scope>
    <source>
        <strain evidence="3 5">728T</strain>
    </source>
</reference>
<feature type="transmembrane region" description="Helical" evidence="1">
    <location>
        <begin position="51"/>
        <end position="75"/>
    </location>
</feature>
<accession>A0A8B3RV64</accession>
<gene>
    <name evidence="2" type="ORF">EGW16_06160</name>
    <name evidence="3" type="ORF">EU507_08070</name>
</gene>
<keyword evidence="1" id="KW-0472">Membrane</keyword>
<feature type="transmembrane region" description="Helical" evidence="1">
    <location>
        <begin position="87"/>
        <end position="108"/>
    </location>
</feature>
<dbReference type="RefSeq" id="WP_010709791.1">
    <property type="nucleotide sequence ID" value="NZ_JAANZP010000007.1"/>
</dbReference>
<dbReference type="AlphaFoldDB" id="A0A8B3RV64"/>
<reference evidence="2 4" key="1">
    <citation type="submission" date="2018-10" db="EMBL/GenBank/DDBJ databases">
        <title>Genotypes and phenotypes of Enterococci isolated from broiler chickens.</title>
        <authorList>
            <person name="Muhammad A.R."/>
            <person name="Diarra M.S."/>
        </authorList>
    </citation>
    <scope>NUCLEOTIDE SEQUENCE [LARGE SCALE GENOMIC DNA]</scope>
    <source>
        <strain evidence="2 4">LIT2 A36'</strain>
    </source>
</reference>
<comment type="caution">
    <text evidence="3">The sequence shown here is derived from an EMBL/GenBank/DDBJ whole genome shotgun (WGS) entry which is preliminary data.</text>
</comment>
<evidence type="ECO:0000313" key="3">
    <source>
        <dbReference type="EMBL" id="RYU33170.1"/>
    </source>
</evidence>
<evidence type="ECO:0000313" key="2">
    <source>
        <dbReference type="EMBL" id="ROX34228.1"/>
    </source>
</evidence>
<dbReference type="EMBL" id="SEWT01000004">
    <property type="protein sequence ID" value="RYU33170.1"/>
    <property type="molecule type" value="Genomic_DNA"/>
</dbReference>
<evidence type="ECO:0000313" key="4">
    <source>
        <dbReference type="Proteomes" id="UP000281488"/>
    </source>
</evidence>
<proteinExistence type="predicted"/>
<evidence type="ECO:0000256" key="1">
    <source>
        <dbReference type="SAM" id="Phobius"/>
    </source>
</evidence>
<evidence type="ECO:0000313" key="5">
    <source>
        <dbReference type="Proteomes" id="UP000292223"/>
    </source>
</evidence>